<comment type="subcellular location">
    <subcellularLocation>
        <location evidence="1">Cell membrane</location>
        <topology evidence="1">Multi-pass membrane protein</topology>
    </subcellularLocation>
</comment>
<dbReference type="PANTHER" id="PTHR46795:SF3">
    <property type="entry name" value="ABC TRANSPORTER PERMEASE"/>
    <property type="match status" value="1"/>
</dbReference>
<feature type="transmembrane region" description="Helical" evidence="6">
    <location>
        <begin position="147"/>
        <end position="180"/>
    </location>
</feature>
<feature type="transmembrane region" description="Helical" evidence="6">
    <location>
        <begin position="661"/>
        <end position="683"/>
    </location>
</feature>
<evidence type="ECO:0000256" key="6">
    <source>
        <dbReference type="SAM" id="Phobius"/>
    </source>
</evidence>
<feature type="transmembrane region" description="Helical" evidence="6">
    <location>
        <begin position="54"/>
        <end position="76"/>
    </location>
</feature>
<name>A0A3E4QWM3_9ACTN</name>
<sequence>MLFKLAWGNVRRAGKDYLVYLLTLTLAVTVFYAFNTISVQAALVLEEEGLPELLSSIMSGLTIFLAVVMGFLMVYANNFIMKRRKKEFGLYQVLGMSRGQVSRVMALETAIVSGAALVLGIVLGVAFSQLMTFFTASLFKTQIRDFHFFFSIPALLITMGCLVAIFLVTLLFNLGVVRRAKVIDLMSANRKNEAIKTRNPILSAVIFILGAIMIGIAYYRLLRDGLPVDAAPSEYGNALTQFMTTTGIVVVGTILFFFGFSGFLLKVLQSARGLYWRGLNMFTMRQLSAKVNTVSFSMAIISMILFLAITSVTGGMSIANVMNTSVERCTIADYSRAIMYYGPELCNDPEWAAERAQEGYPVAKLAEEPVDILAESASNTVDPEGKSARPFDLASIIDKRVQIDIYDSRPVGAEQPVVSLNDLAGAVDMAMPKGTNSSNSSMMGLAVMKESMYNTYLDFRGMDRVDLGEDGYLITSDMGESVNKIYNAVMDKDVEIEFGGRTLHPASDHVNEEASSFFNSSMGSNAGTIVVPDELVDAQGCPLYQSYLIADYKPGLSYDETEGYVRQHRSWGDILNPDGTESALWGMEATRLQSYESTNSMNGLISYLAIYIGFVLVVACAAILTIQQLSGVADASKNCRILSELGTSRHEIMRSVLVQQAIFFVFPLVMGVAHSLVALQVVIEIVALFGGMSIGGTVGMTCSIFLLCYGGYFLVTYLMSKGIVSDAIRVRHAH</sequence>
<dbReference type="Pfam" id="PF02687">
    <property type="entry name" value="FtsX"/>
    <property type="match status" value="1"/>
</dbReference>
<evidence type="ECO:0000256" key="2">
    <source>
        <dbReference type="ARBA" id="ARBA00022475"/>
    </source>
</evidence>
<evidence type="ECO:0000256" key="3">
    <source>
        <dbReference type="ARBA" id="ARBA00022692"/>
    </source>
</evidence>
<dbReference type="Proteomes" id="UP000260943">
    <property type="component" value="Unassembled WGS sequence"/>
</dbReference>
<evidence type="ECO:0000256" key="5">
    <source>
        <dbReference type="ARBA" id="ARBA00023136"/>
    </source>
</evidence>
<reference evidence="8 9" key="1">
    <citation type="submission" date="2018-08" db="EMBL/GenBank/DDBJ databases">
        <title>A genome reference for cultivated species of the human gut microbiota.</title>
        <authorList>
            <person name="Zou Y."/>
            <person name="Xue W."/>
            <person name="Luo G."/>
        </authorList>
    </citation>
    <scope>NUCLEOTIDE SEQUENCE [LARGE SCALE GENOMIC DNA]</scope>
    <source>
        <strain evidence="8 9">TF08-14</strain>
    </source>
</reference>
<feature type="domain" description="ABC3 transporter permease C-terminal" evidence="7">
    <location>
        <begin position="62"/>
        <end position="176"/>
    </location>
</feature>
<dbReference type="PANTHER" id="PTHR46795">
    <property type="entry name" value="ABC TRANSPORTER PERMEASE-RELATED-RELATED"/>
    <property type="match status" value="1"/>
</dbReference>
<dbReference type="RefSeq" id="WP_117679240.1">
    <property type="nucleotide sequence ID" value="NZ_QSRJ01000003.1"/>
</dbReference>
<keyword evidence="2" id="KW-1003">Cell membrane</keyword>
<evidence type="ECO:0000259" key="7">
    <source>
        <dbReference type="Pfam" id="PF02687"/>
    </source>
</evidence>
<comment type="caution">
    <text evidence="8">The sequence shown here is derived from an EMBL/GenBank/DDBJ whole genome shotgun (WGS) entry which is preliminary data.</text>
</comment>
<dbReference type="AlphaFoldDB" id="A0A3E4QWM3"/>
<dbReference type="GO" id="GO:0005886">
    <property type="term" value="C:plasma membrane"/>
    <property type="evidence" value="ECO:0007669"/>
    <property type="project" value="UniProtKB-SubCell"/>
</dbReference>
<dbReference type="InterPro" id="IPR003838">
    <property type="entry name" value="ABC3_permease_C"/>
</dbReference>
<evidence type="ECO:0000313" key="8">
    <source>
        <dbReference type="EMBL" id="RGL11233.1"/>
    </source>
</evidence>
<evidence type="ECO:0000256" key="4">
    <source>
        <dbReference type="ARBA" id="ARBA00022989"/>
    </source>
</evidence>
<feature type="transmembrane region" description="Helical" evidence="6">
    <location>
        <begin position="201"/>
        <end position="222"/>
    </location>
</feature>
<feature type="transmembrane region" description="Helical" evidence="6">
    <location>
        <begin position="242"/>
        <end position="268"/>
    </location>
</feature>
<keyword evidence="4 6" id="KW-1133">Transmembrane helix</keyword>
<feature type="transmembrane region" description="Helical" evidence="6">
    <location>
        <begin position="289"/>
        <end position="309"/>
    </location>
</feature>
<keyword evidence="5 6" id="KW-0472">Membrane</keyword>
<protein>
    <submittedName>
        <fullName evidence="8">ABC transporter permease</fullName>
    </submittedName>
</protein>
<dbReference type="EMBL" id="QSRJ01000003">
    <property type="protein sequence ID" value="RGL11233.1"/>
    <property type="molecule type" value="Genomic_DNA"/>
</dbReference>
<evidence type="ECO:0000256" key="1">
    <source>
        <dbReference type="ARBA" id="ARBA00004651"/>
    </source>
</evidence>
<dbReference type="InterPro" id="IPR052536">
    <property type="entry name" value="ABC-4_Integral_Memb_Prot"/>
</dbReference>
<keyword evidence="3 6" id="KW-0812">Transmembrane</keyword>
<feature type="transmembrane region" description="Helical" evidence="6">
    <location>
        <begin position="604"/>
        <end position="626"/>
    </location>
</feature>
<proteinExistence type="predicted"/>
<accession>A0A3E4QWM3</accession>
<evidence type="ECO:0000313" key="9">
    <source>
        <dbReference type="Proteomes" id="UP000260943"/>
    </source>
</evidence>
<feature type="transmembrane region" description="Helical" evidence="6">
    <location>
        <begin position="104"/>
        <end position="127"/>
    </location>
</feature>
<organism evidence="8 9">
    <name type="scientific">Collinsella tanakaei</name>
    <dbReference type="NCBI Taxonomy" id="626935"/>
    <lineage>
        <taxon>Bacteria</taxon>
        <taxon>Bacillati</taxon>
        <taxon>Actinomycetota</taxon>
        <taxon>Coriobacteriia</taxon>
        <taxon>Coriobacteriales</taxon>
        <taxon>Coriobacteriaceae</taxon>
        <taxon>Collinsella</taxon>
    </lineage>
</organism>
<feature type="transmembrane region" description="Helical" evidence="6">
    <location>
        <begin position="17"/>
        <end position="34"/>
    </location>
</feature>
<gene>
    <name evidence="8" type="ORF">DXC81_03740</name>
</gene>
<feature type="transmembrane region" description="Helical" evidence="6">
    <location>
        <begin position="689"/>
        <end position="715"/>
    </location>
</feature>